<dbReference type="Proteomes" id="UP000322822">
    <property type="component" value="Chromosome 2"/>
</dbReference>
<evidence type="ECO:0000313" key="3">
    <source>
        <dbReference type="Proteomes" id="UP000322822"/>
    </source>
</evidence>
<dbReference type="OrthoDB" id="9793083at2"/>
<dbReference type="EMBL" id="CP044067">
    <property type="protein sequence ID" value="QET06097.1"/>
    <property type="molecule type" value="Genomic_DNA"/>
</dbReference>
<sequence>MTAPDGQRLTLHHAGTTRAPVLVLGNSLGTDRRLWAATVAALGADFHIVCFDAPGHGGQAEFTHMGQDATLGDLGTALLDALDAAGIGTFRYCGVSMGAAIGIELALAAPHRLEALVLANTAARFAPNAEARQFWEARIDKARAAGTAAIAEATVARWLTPAHAGRQPALHRSLVEMFGATTVAGYAACASAVMRFDRTAALAAIDVPTLVIAGTEDLATPPALGQALHRAISGSRYLELPVAHLAPLGAPEAFHTAVRAFLASPTVFSPTFPL</sequence>
<dbReference type="InterPro" id="IPR050471">
    <property type="entry name" value="AB_hydrolase"/>
</dbReference>
<accession>A0A5P2HCV8</accession>
<dbReference type="InterPro" id="IPR029058">
    <property type="entry name" value="AB_hydrolase_fold"/>
</dbReference>
<dbReference type="AlphaFoldDB" id="A0A5P2HCV8"/>
<keyword evidence="2" id="KW-0378">Hydrolase</keyword>
<organism evidence="2 3">
    <name type="scientific">Cupriavidus pauculus</name>
    <dbReference type="NCBI Taxonomy" id="82633"/>
    <lineage>
        <taxon>Bacteria</taxon>
        <taxon>Pseudomonadati</taxon>
        <taxon>Pseudomonadota</taxon>
        <taxon>Betaproteobacteria</taxon>
        <taxon>Burkholderiales</taxon>
        <taxon>Burkholderiaceae</taxon>
        <taxon>Cupriavidus</taxon>
    </lineage>
</organism>
<gene>
    <name evidence="2" type="ORF">FOB72_29715</name>
</gene>
<dbReference type="InterPro" id="IPR000073">
    <property type="entry name" value="AB_hydrolase_1"/>
</dbReference>
<dbReference type="Pfam" id="PF00561">
    <property type="entry name" value="Abhydrolase_1"/>
    <property type="match status" value="1"/>
</dbReference>
<dbReference type="PRINTS" id="PR00111">
    <property type="entry name" value="ABHYDROLASE"/>
</dbReference>
<dbReference type="PANTHER" id="PTHR43433:SF5">
    <property type="entry name" value="AB HYDROLASE-1 DOMAIN-CONTAINING PROTEIN"/>
    <property type="match status" value="1"/>
</dbReference>
<dbReference type="SUPFAM" id="SSF53474">
    <property type="entry name" value="alpha/beta-Hydrolases"/>
    <property type="match status" value="1"/>
</dbReference>
<name>A0A5P2HCV8_9BURK</name>
<protein>
    <submittedName>
        <fullName evidence="2">Alpha/beta fold hydrolase</fullName>
    </submittedName>
</protein>
<feature type="domain" description="AB hydrolase-1" evidence="1">
    <location>
        <begin position="20"/>
        <end position="246"/>
    </location>
</feature>
<dbReference type="GO" id="GO:0016787">
    <property type="term" value="F:hydrolase activity"/>
    <property type="evidence" value="ECO:0007669"/>
    <property type="project" value="UniProtKB-KW"/>
</dbReference>
<dbReference type="Gene3D" id="3.40.50.1820">
    <property type="entry name" value="alpha/beta hydrolase"/>
    <property type="match status" value="1"/>
</dbReference>
<evidence type="ECO:0000313" key="2">
    <source>
        <dbReference type="EMBL" id="QET06097.1"/>
    </source>
</evidence>
<dbReference type="RefSeq" id="WP_150376817.1">
    <property type="nucleotide sequence ID" value="NZ_CP044067.1"/>
</dbReference>
<dbReference type="PANTHER" id="PTHR43433">
    <property type="entry name" value="HYDROLASE, ALPHA/BETA FOLD FAMILY PROTEIN"/>
    <property type="match status" value="1"/>
</dbReference>
<evidence type="ECO:0000259" key="1">
    <source>
        <dbReference type="Pfam" id="PF00561"/>
    </source>
</evidence>
<reference evidence="2 3" key="1">
    <citation type="submission" date="2019-09" db="EMBL/GenBank/DDBJ databases">
        <title>FDA dAtabase for Regulatory Grade micrObial Sequences (FDA-ARGOS): Supporting development and validation of Infectious Disease Dx tests.</title>
        <authorList>
            <person name="Sciortino C."/>
            <person name="Tallon L."/>
            <person name="Sadzewicz L."/>
            <person name="Vavikolanu K."/>
            <person name="Mehta A."/>
            <person name="Aluvathingal J."/>
            <person name="Nadendla S."/>
            <person name="Nandy P."/>
            <person name="Geyer C."/>
            <person name="Yan Y."/>
            <person name="Sichtig H."/>
        </authorList>
    </citation>
    <scope>NUCLEOTIDE SEQUENCE [LARGE SCALE GENOMIC DNA]</scope>
    <source>
        <strain evidence="2 3">FDAARGOS_664</strain>
    </source>
</reference>
<proteinExistence type="predicted"/>